<feature type="transmembrane region" description="Helical" evidence="1">
    <location>
        <begin position="351"/>
        <end position="373"/>
    </location>
</feature>
<feature type="transmembrane region" description="Helical" evidence="1">
    <location>
        <begin position="207"/>
        <end position="231"/>
    </location>
</feature>
<evidence type="ECO:0000313" key="3">
    <source>
        <dbReference type="Proteomes" id="UP000019373"/>
    </source>
</evidence>
<feature type="transmembrane region" description="Helical" evidence="1">
    <location>
        <begin position="166"/>
        <end position="187"/>
    </location>
</feature>
<organism evidence="2 3">
    <name type="scientific">Endocarpon pusillum (strain Z07020 / HMAS-L-300199)</name>
    <name type="common">Lichen-forming fungus</name>
    <dbReference type="NCBI Taxonomy" id="1263415"/>
    <lineage>
        <taxon>Eukaryota</taxon>
        <taxon>Fungi</taxon>
        <taxon>Dikarya</taxon>
        <taxon>Ascomycota</taxon>
        <taxon>Pezizomycotina</taxon>
        <taxon>Eurotiomycetes</taxon>
        <taxon>Chaetothyriomycetidae</taxon>
        <taxon>Verrucariales</taxon>
        <taxon>Verrucariaceae</taxon>
        <taxon>Endocarpon</taxon>
    </lineage>
</organism>
<feature type="transmembrane region" description="Helical" evidence="1">
    <location>
        <begin position="116"/>
        <end position="135"/>
    </location>
</feature>
<gene>
    <name evidence="2" type="ORF">EPUS_04228</name>
</gene>
<accession>U1GKQ6</accession>
<dbReference type="OMA" id="DNYFAFM"/>
<feature type="transmembrane region" description="Helical" evidence="1">
    <location>
        <begin position="251"/>
        <end position="275"/>
    </location>
</feature>
<keyword evidence="1" id="KW-1133">Transmembrane helix</keyword>
<keyword evidence="1" id="KW-0472">Membrane</keyword>
<reference evidence="3" key="1">
    <citation type="journal article" date="2014" name="BMC Genomics">
        <title>Genome characteristics reveal the impact of lichenization on lichen-forming fungus Endocarpon pusillum Hedwig (Verrucariales, Ascomycota).</title>
        <authorList>
            <person name="Wang Y.-Y."/>
            <person name="Liu B."/>
            <person name="Zhang X.-Y."/>
            <person name="Zhou Q.-M."/>
            <person name="Zhang T."/>
            <person name="Li H."/>
            <person name="Yu Y.-F."/>
            <person name="Zhang X.-L."/>
            <person name="Hao X.-Y."/>
            <person name="Wang M."/>
            <person name="Wang L."/>
            <person name="Wei J.-C."/>
        </authorList>
    </citation>
    <scope>NUCLEOTIDE SEQUENCE [LARGE SCALE GENOMIC DNA]</scope>
    <source>
        <strain evidence="3">Z07020 / HMAS-L-300199</strain>
    </source>
</reference>
<dbReference type="RefSeq" id="XP_007801515.1">
    <property type="nucleotide sequence ID" value="XM_007803324.1"/>
</dbReference>
<dbReference type="HOGENOM" id="CLU_038717_0_0_1"/>
<feature type="transmembrane region" description="Helical" evidence="1">
    <location>
        <begin position="9"/>
        <end position="27"/>
    </location>
</feature>
<evidence type="ECO:0000313" key="2">
    <source>
        <dbReference type="EMBL" id="ERF72793.1"/>
    </source>
</evidence>
<name>U1GKQ6_ENDPU</name>
<protein>
    <submittedName>
        <fullName evidence="2">Uncharacterized protein</fullName>
    </submittedName>
</protein>
<sequence>MSMTISKAILLLSIAWAVYVLWIVPYQNGLLTAALDMQKPGTNLPGSKLVPARHHYTGVRVLDNQIKTMTGFFWPALDGSRADVSLVFLEIATQAMATWILVTIESLRVGNKGKWYINSVMIAGVLMQNLGYGLIVPLWLYLHLAASSTINTATAAPLISSNPLPLLTLPLSTILAFFLPNLLMSLSPPHRFCPDNSTKQLYVAICQFWPVLMSVSQFILPIAISATTPGINALSERDKKLKSLKYLRRSYIFAFASTTLSHFVAVGIPLLAYLFPTLFSPIYMRQLQLSNVFVPKSPLPPVQSISTFADGALTFMQWDLIIGSLAVLVWALTLAIQAQRTRLWAFEWLDGLLKAAALVCVSGPVGAAVVIIWERDEMVFGLDLAREEERKSR</sequence>
<keyword evidence="3" id="KW-1185">Reference proteome</keyword>
<dbReference type="eggNOG" id="ENOG502SHVK">
    <property type="taxonomic scope" value="Eukaryota"/>
</dbReference>
<dbReference type="EMBL" id="KE721034">
    <property type="protein sequence ID" value="ERF72793.1"/>
    <property type="molecule type" value="Genomic_DNA"/>
</dbReference>
<dbReference type="AlphaFoldDB" id="U1GKQ6"/>
<dbReference type="Proteomes" id="UP000019373">
    <property type="component" value="Unassembled WGS sequence"/>
</dbReference>
<evidence type="ECO:0000256" key="1">
    <source>
        <dbReference type="SAM" id="Phobius"/>
    </source>
</evidence>
<proteinExistence type="predicted"/>
<feature type="transmembrane region" description="Helical" evidence="1">
    <location>
        <begin position="320"/>
        <end position="339"/>
    </location>
</feature>
<dbReference type="GeneID" id="19239259"/>
<keyword evidence="1" id="KW-0812">Transmembrane</keyword>
<dbReference type="OrthoDB" id="72269at2759"/>